<dbReference type="EMBL" id="JACXVP010000006">
    <property type="protein sequence ID" value="KAG5600398.1"/>
    <property type="molecule type" value="Genomic_DNA"/>
</dbReference>
<protein>
    <submittedName>
        <fullName evidence="3">Uncharacterized protein</fullName>
    </submittedName>
</protein>
<comment type="caution">
    <text evidence="3">The sequence shown here is derived from an EMBL/GenBank/DDBJ whole genome shotgun (WGS) entry which is preliminary data.</text>
</comment>
<dbReference type="OrthoDB" id="1282926at2759"/>
<feature type="transmembrane region" description="Helical" evidence="2">
    <location>
        <begin position="12"/>
        <end position="34"/>
    </location>
</feature>
<evidence type="ECO:0000256" key="1">
    <source>
        <dbReference type="SAM" id="Coils"/>
    </source>
</evidence>
<evidence type="ECO:0000313" key="4">
    <source>
        <dbReference type="Proteomes" id="UP000824120"/>
    </source>
</evidence>
<evidence type="ECO:0000256" key="2">
    <source>
        <dbReference type="SAM" id="Phobius"/>
    </source>
</evidence>
<evidence type="ECO:0000313" key="3">
    <source>
        <dbReference type="EMBL" id="KAG5600398.1"/>
    </source>
</evidence>
<proteinExistence type="predicted"/>
<organism evidence="3 4">
    <name type="scientific">Solanum commersonii</name>
    <name type="common">Commerson's wild potato</name>
    <name type="synonym">Commerson's nightshade</name>
    <dbReference type="NCBI Taxonomy" id="4109"/>
    <lineage>
        <taxon>Eukaryota</taxon>
        <taxon>Viridiplantae</taxon>
        <taxon>Streptophyta</taxon>
        <taxon>Embryophyta</taxon>
        <taxon>Tracheophyta</taxon>
        <taxon>Spermatophyta</taxon>
        <taxon>Magnoliopsida</taxon>
        <taxon>eudicotyledons</taxon>
        <taxon>Gunneridae</taxon>
        <taxon>Pentapetalae</taxon>
        <taxon>asterids</taxon>
        <taxon>lamiids</taxon>
        <taxon>Solanales</taxon>
        <taxon>Solanaceae</taxon>
        <taxon>Solanoideae</taxon>
        <taxon>Solaneae</taxon>
        <taxon>Solanum</taxon>
    </lineage>
</organism>
<keyword evidence="2" id="KW-0812">Transmembrane</keyword>
<reference evidence="3 4" key="1">
    <citation type="submission" date="2020-09" db="EMBL/GenBank/DDBJ databases">
        <title>De no assembly of potato wild relative species, Solanum commersonii.</title>
        <authorList>
            <person name="Cho K."/>
        </authorList>
    </citation>
    <scope>NUCLEOTIDE SEQUENCE [LARGE SCALE GENOMIC DNA]</scope>
    <source>
        <strain evidence="3">LZ3.2</strain>
        <tissue evidence="3">Leaf</tissue>
    </source>
</reference>
<dbReference type="Proteomes" id="UP000824120">
    <property type="component" value="Chromosome 6"/>
</dbReference>
<keyword evidence="2" id="KW-1133">Transmembrane helix</keyword>
<name>A0A9J5YNC4_SOLCO</name>
<keyword evidence="2" id="KW-0472">Membrane</keyword>
<sequence length="139" mass="16009">MTDTQLFSSSFLLIYFFFCVVPFYVIESFCWVFFYDADDWTTCFSVEAHKEKLNELKQTLSEAQEKISSYEPQVENINTVEEADAYKQYLLGAMERIQRSKAKLLANQEFLQRNENVAMPSVNAENMAAAGNESSYSNA</sequence>
<dbReference type="AlphaFoldDB" id="A0A9J5YNC4"/>
<accession>A0A9J5YNC4</accession>
<keyword evidence="1" id="KW-0175">Coiled coil</keyword>
<feature type="coiled-coil region" evidence="1">
    <location>
        <begin position="46"/>
        <end position="114"/>
    </location>
</feature>
<gene>
    <name evidence="3" type="ORF">H5410_031768</name>
</gene>
<keyword evidence="4" id="KW-1185">Reference proteome</keyword>